<dbReference type="EMBL" id="FSQT01000002">
    <property type="protein sequence ID" value="SIN17862.1"/>
    <property type="molecule type" value="Genomic_DNA"/>
</dbReference>
<evidence type="ECO:0000256" key="4">
    <source>
        <dbReference type="ARBA" id="ARBA00022670"/>
    </source>
</evidence>
<keyword evidence="7 9" id="KW-0720">Serine protease</keyword>
<protein>
    <submittedName>
        <fullName evidence="15">Serine protease, subtilisin family</fullName>
    </submittedName>
</protein>
<proteinExistence type="inferred from homology"/>
<evidence type="ECO:0000256" key="6">
    <source>
        <dbReference type="ARBA" id="ARBA00022801"/>
    </source>
</evidence>
<keyword evidence="2" id="KW-0134">Cell wall</keyword>
<dbReference type="InterPro" id="IPR046450">
    <property type="entry name" value="PA_dom_sf"/>
</dbReference>
<dbReference type="PROSITE" id="PS00138">
    <property type="entry name" value="SUBTILASE_SER"/>
    <property type="match status" value="1"/>
</dbReference>
<dbReference type="InterPro" id="IPR036852">
    <property type="entry name" value="Peptidase_S8/S53_dom_sf"/>
</dbReference>
<dbReference type="Pfam" id="PF00082">
    <property type="entry name" value="Peptidase_S8"/>
    <property type="match status" value="1"/>
</dbReference>
<dbReference type="InterPro" id="IPR015500">
    <property type="entry name" value="Peptidase_S8_subtilisin-rel"/>
</dbReference>
<dbReference type="GO" id="GO:0006508">
    <property type="term" value="P:proteolysis"/>
    <property type="evidence" value="ECO:0007669"/>
    <property type="project" value="UniProtKB-KW"/>
</dbReference>
<name>A0A1N5Z7L5_9ACTN</name>
<evidence type="ECO:0000259" key="13">
    <source>
        <dbReference type="Pfam" id="PF00082"/>
    </source>
</evidence>
<dbReference type="Proteomes" id="UP000185124">
    <property type="component" value="Unassembled WGS sequence"/>
</dbReference>
<dbReference type="RefSeq" id="WP_074314108.1">
    <property type="nucleotide sequence ID" value="NZ_FSQT01000002.1"/>
</dbReference>
<feature type="domain" description="Peptidase S8/S53" evidence="13">
    <location>
        <begin position="243"/>
        <end position="490"/>
    </location>
</feature>
<keyword evidence="5 12" id="KW-0732">Signal</keyword>
<reference evidence="16" key="1">
    <citation type="submission" date="2016-12" db="EMBL/GenBank/DDBJ databases">
        <authorList>
            <person name="Varghese N."/>
            <person name="Submissions S."/>
        </authorList>
    </citation>
    <scope>NUCLEOTIDE SEQUENCE [LARGE SCALE GENOMIC DNA]</scope>
    <source>
        <strain evidence="16">DSM 45599</strain>
    </source>
</reference>
<dbReference type="PROSITE" id="PS00136">
    <property type="entry name" value="SUBTILASE_ASP"/>
    <property type="match status" value="1"/>
</dbReference>
<evidence type="ECO:0000256" key="9">
    <source>
        <dbReference type="PROSITE-ProRule" id="PRU01240"/>
    </source>
</evidence>
<comment type="similarity">
    <text evidence="1 9 10">Belongs to the peptidase S8 family.</text>
</comment>
<feature type="domain" description="PA" evidence="14">
    <location>
        <begin position="820"/>
        <end position="896"/>
    </location>
</feature>
<dbReference type="PIRSF" id="PIRSF037852">
    <property type="entry name" value="Subtilisin_rel_SAV5721"/>
    <property type="match status" value="1"/>
</dbReference>
<dbReference type="PANTHER" id="PTHR43806">
    <property type="entry name" value="PEPTIDASE S8"/>
    <property type="match status" value="1"/>
</dbReference>
<evidence type="ECO:0000256" key="10">
    <source>
        <dbReference type="RuleBase" id="RU003355"/>
    </source>
</evidence>
<evidence type="ECO:0000256" key="8">
    <source>
        <dbReference type="PIRSR" id="PIRSR615500-1"/>
    </source>
</evidence>
<feature type="region of interest" description="Disordered" evidence="11">
    <location>
        <begin position="28"/>
        <end position="53"/>
    </location>
</feature>
<dbReference type="Pfam" id="PF02225">
    <property type="entry name" value="PA"/>
    <property type="match status" value="1"/>
</dbReference>
<evidence type="ECO:0000256" key="12">
    <source>
        <dbReference type="SAM" id="SignalP"/>
    </source>
</evidence>
<dbReference type="PROSITE" id="PS51892">
    <property type="entry name" value="SUBTILASE"/>
    <property type="match status" value="1"/>
</dbReference>
<evidence type="ECO:0000313" key="15">
    <source>
        <dbReference type="EMBL" id="SIN17862.1"/>
    </source>
</evidence>
<dbReference type="InterPro" id="IPR023828">
    <property type="entry name" value="Peptidase_S8_Ser-AS"/>
</dbReference>
<keyword evidence="16" id="KW-1185">Reference proteome</keyword>
<evidence type="ECO:0000256" key="5">
    <source>
        <dbReference type="ARBA" id="ARBA00022729"/>
    </source>
</evidence>
<evidence type="ECO:0000313" key="16">
    <source>
        <dbReference type="Proteomes" id="UP000185124"/>
    </source>
</evidence>
<keyword evidence="6 9" id="KW-0378">Hydrolase</keyword>
<dbReference type="SUPFAM" id="SSF52743">
    <property type="entry name" value="Subtilisin-like"/>
    <property type="match status" value="1"/>
</dbReference>
<dbReference type="InterPro" id="IPR003137">
    <property type="entry name" value="PA_domain"/>
</dbReference>
<evidence type="ECO:0000256" key="2">
    <source>
        <dbReference type="ARBA" id="ARBA00022512"/>
    </source>
</evidence>
<dbReference type="InterPro" id="IPR023827">
    <property type="entry name" value="Peptidase_S8_Asp-AS"/>
</dbReference>
<dbReference type="InterPro" id="IPR050131">
    <property type="entry name" value="Peptidase_S8_subtilisin-like"/>
</dbReference>
<dbReference type="InterPro" id="IPR000209">
    <property type="entry name" value="Peptidase_S8/S53_dom"/>
</dbReference>
<feature type="signal peptide" evidence="12">
    <location>
        <begin position="1"/>
        <end position="20"/>
    </location>
</feature>
<dbReference type="InterPro" id="IPR022398">
    <property type="entry name" value="Peptidase_S8_His-AS"/>
</dbReference>
<organism evidence="15 16">
    <name type="scientific">Micromonospora cremea</name>
    <dbReference type="NCBI Taxonomy" id="709881"/>
    <lineage>
        <taxon>Bacteria</taxon>
        <taxon>Bacillati</taxon>
        <taxon>Actinomycetota</taxon>
        <taxon>Actinomycetes</taxon>
        <taxon>Micromonosporales</taxon>
        <taxon>Micromonosporaceae</taxon>
        <taxon>Micromonospora</taxon>
    </lineage>
</organism>
<feature type="active site" description="Charge relay system" evidence="8 9">
    <location>
        <position position="455"/>
    </location>
</feature>
<dbReference type="PRINTS" id="PR00723">
    <property type="entry name" value="SUBTILISIN"/>
</dbReference>
<dbReference type="InterPro" id="IPR017296">
    <property type="entry name" value="Peptidase_S8A_SAM-P45"/>
</dbReference>
<keyword evidence="3" id="KW-0964">Secreted</keyword>
<evidence type="ECO:0000256" key="1">
    <source>
        <dbReference type="ARBA" id="ARBA00011073"/>
    </source>
</evidence>
<dbReference type="GO" id="GO:0004252">
    <property type="term" value="F:serine-type endopeptidase activity"/>
    <property type="evidence" value="ECO:0007669"/>
    <property type="project" value="UniProtKB-UniRule"/>
</dbReference>
<gene>
    <name evidence="15" type="ORF">SAMN04489832_3709</name>
</gene>
<evidence type="ECO:0000259" key="14">
    <source>
        <dbReference type="Pfam" id="PF02225"/>
    </source>
</evidence>
<dbReference type="PROSITE" id="PS00137">
    <property type="entry name" value="SUBTILASE_HIS"/>
    <property type="match status" value="1"/>
</dbReference>
<feature type="active site" description="Charge relay system" evidence="8 9">
    <location>
        <position position="250"/>
    </location>
</feature>
<dbReference type="SUPFAM" id="SSF52025">
    <property type="entry name" value="PA domain"/>
    <property type="match status" value="1"/>
</dbReference>
<keyword evidence="4 9" id="KW-0645">Protease</keyword>
<feature type="chain" id="PRO_5039120433" evidence="12">
    <location>
        <begin position="21"/>
        <end position="1245"/>
    </location>
</feature>
<feature type="compositionally biased region" description="Low complexity" evidence="11">
    <location>
        <begin position="28"/>
        <end position="48"/>
    </location>
</feature>
<dbReference type="AlphaFoldDB" id="A0A1N5Z7L5"/>
<accession>A0A1N5Z7L5</accession>
<evidence type="ECO:0000256" key="7">
    <source>
        <dbReference type="ARBA" id="ARBA00022825"/>
    </source>
</evidence>
<dbReference type="STRING" id="709881.SAMN04489832_3709"/>
<sequence length="1245" mass="130146">MKFSRTRGAWLAAVVSAALAATGGTPAVAAAHGAPADPGSTPTPATDLPTPPGTHSVTLITGDTVTTRRSANGGTLDVRRPNGTPAPVRVVEAGDDLYVYPQSVLPYVAADTLDKRLFNVTRLIADGYDDAKVDHLPLIVSYTDAAAGLRTGAAPAGATRTRTLSSISGAALSENHGQADEFWAAVTGGAPTAKSTPAAGGKGRFASGIAKIWLDGRVHADLADTTAQIGAPEVWAGGDTGVGARVAVLDTGIDATHPDLTDRIGESAVFVPGEEITDRIGHGTHVASTIAGTGAASGGREKGVAPDARLAIGKVLSDAGFGQDSWILAGMEWAARDADASIINMSLGSNQPSDGTDPISQAVNTLSAETGALFVVSAGNAGAPGTVAAPGAADAALTVGAVDSEDQLASFSSQGPRISDEAIKPELTAPGVGVLAARSQYAPGEGAYQTMDGTSMAAPHVAGAAALLAAKHPDWTGQQLKDALVSTTRATSRYDAFQAGTGRVDVAAAVRAPIVATGTVSTSVRYDTAKAGGSTHPVTYTNTTGQPITLGLALDAATAPAGLFSLSATQLTVPANGTATVTMTTDTSRASTGSRYTGQVVATGPDRAVLTRTAIAVGTFTPYHQLRLELTDRSGKPASGVVELGQPGSYEPAFVETDPDGTAQLYLPEGVYSAMSFLNVTGSHGPNSLGLALLGDPDIDLRKDTTIRLDGKAARRVESSVPQQTAETFTRLDYYRSQGAGRWRSFIAGGVFYDSFWAQPTDHDVRHGDFYLGARWRKEQPVLSVGTTTVDFDDVVRQQSTTQLPKGRWTLPAVFAGNGAPSDYAGLDARGKVVVVRHNWDVSDSEQAAAATAAGARLMLVVNDNPWREVRDYGIDFFTPTPIEVALLSTDEGEALIQQIQRGSTRVEVVSQPVADYVYDLVQAYHNRIPRELTRTETPKTLARIDVGFALPSREVRGGEFRFDWPSYSDWGIGQTSNRPLAAVRTDWVSTGDLYQWGQEAYVDSTYQIDTRTGYRAGSRGEERFFQPIERPHLNNNFKLPSRSGDALNVDVPGWGGADHVGMAMNAAEQTNQLYQGGTLLGQSSSTWVSGTAPGAGDLPYRLVVRTKQDPTAGRYSTSTETRWTFRSKAPATGVESAVLPLLQLDYAVDTDAAGTAPGRTNLTVSAAHLPGATGCGSIRPVILEISYDDGAHWQKQPLDRANDGSWTAKLRAPKGAGYVSLRGSATDSSGNAVSQTVIRAFGVR</sequence>
<evidence type="ECO:0000256" key="11">
    <source>
        <dbReference type="SAM" id="MobiDB-lite"/>
    </source>
</evidence>
<evidence type="ECO:0000256" key="3">
    <source>
        <dbReference type="ARBA" id="ARBA00022525"/>
    </source>
</evidence>
<feature type="active site" description="Charge relay system" evidence="8 9">
    <location>
        <position position="282"/>
    </location>
</feature>
<dbReference type="PANTHER" id="PTHR43806:SF11">
    <property type="entry name" value="CEREVISIN-RELATED"/>
    <property type="match status" value="1"/>
</dbReference>
<dbReference type="Gene3D" id="3.50.30.30">
    <property type="match status" value="1"/>
</dbReference>
<dbReference type="Gene3D" id="3.40.50.200">
    <property type="entry name" value="Peptidase S8/S53 domain"/>
    <property type="match status" value="1"/>
</dbReference>